<comment type="caution">
    <text evidence="2">The sequence shown here is derived from an EMBL/GenBank/DDBJ whole genome shotgun (WGS) entry which is preliminary data.</text>
</comment>
<dbReference type="AlphaFoldDB" id="A0A816EAD6"/>
<dbReference type="Gene3D" id="2.130.10.130">
    <property type="entry name" value="Integrin alpha, N-terminal"/>
    <property type="match status" value="1"/>
</dbReference>
<dbReference type="Proteomes" id="UP000663828">
    <property type="component" value="Unassembled WGS sequence"/>
</dbReference>
<proteinExistence type="predicted"/>
<gene>
    <name evidence="2" type="ORF">XAT740_LOCUS54191</name>
</gene>
<name>A0A816EAD6_ADIRI</name>
<dbReference type="InterPro" id="IPR013517">
    <property type="entry name" value="FG-GAP"/>
</dbReference>
<feature type="non-terminal residue" evidence="2">
    <location>
        <position position="1"/>
    </location>
</feature>
<keyword evidence="1" id="KW-0732">Signal</keyword>
<evidence type="ECO:0000313" key="3">
    <source>
        <dbReference type="Proteomes" id="UP000663828"/>
    </source>
</evidence>
<evidence type="ECO:0000256" key="1">
    <source>
        <dbReference type="ARBA" id="ARBA00022729"/>
    </source>
</evidence>
<sequence length="263" mass="29836">SDTIFSSPIDLSAYNSTDNPQAILAHDVNDDGFIDLIVSRQPNYEKARSRVIVFVNYGNGYKFHWISVYLKIVMDDILSIVGGDFDNNGKQNEISFCSRNNALHTFSIDISLQVKSLPKYYMYKDPSILIKGKFNYDDREDLATISSQSNTLQILLGYLKGNFTQQIYLTSDFPTSISRINFNNDQIDDLALLHCNGTVTIFLGTKIGFFDKNYLSFHMDRIHNSKCFQSLKVIDLNQDGKDDLVFIDTEMNSIRVSLGAACH</sequence>
<dbReference type="InterPro" id="IPR028994">
    <property type="entry name" value="Integrin_alpha_N"/>
</dbReference>
<keyword evidence="3" id="KW-1185">Reference proteome</keyword>
<dbReference type="Pfam" id="PF13517">
    <property type="entry name" value="FG-GAP_3"/>
    <property type="match status" value="1"/>
</dbReference>
<evidence type="ECO:0008006" key="4">
    <source>
        <dbReference type="Google" id="ProtNLM"/>
    </source>
</evidence>
<evidence type="ECO:0000313" key="2">
    <source>
        <dbReference type="EMBL" id="CAF1646323.1"/>
    </source>
</evidence>
<organism evidence="2 3">
    <name type="scientific">Adineta ricciae</name>
    <name type="common">Rotifer</name>
    <dbReference type="NCBI Taxonomy" id="249248"/>
    <lineage>
        <taxon>Eukaryota</taxon>
        <taxon>Metazoa</taxon>
        <taxon>Spiralia</taxon>
        <taxon>Gnathifera</taxon>
        <taxon>Rotifera</taxon>
        <taxon>Eurotatoria</taxon>
        <taxon>Bdelloidea</taxon>
        <taxon>Adinetida</taxon>
        <taxon>Adinetidae</taxon>
        <taxon>Adineta</taxon>
    </lineage>
</organism>
<protein>
    <recommendedName>
        <fullName evidence="4">VCBS repeat-containing protein</fullName>
    </recommendedName>
</protein>
<reference evidence="2" key="1">
    <citation type="submission" date="2021-02" db="EMBL/GenBank/DDBJ databases">
        <authorList>
            <person name="Nowell W R."/>
        </authorList>
    </citation>
    <scope>NUCLEOTIDE SEQUENCE</scope>
</reference>
<dbReference type="PANTHER" id="PTHR46580">
    <property type="entry name" value="SENSOR KINASE-RELATED"/>
    <property type="match status" value="1"/>
</dbReference>
<dbReference type="SUPFAM" id="SSF69318">
    <property type="entry name" value="Integrin alpha N-terminal domain"/>
    <property type="match status" value="1"/>
</dbReference>
<accession>A0A816EAD6</accession>
<dbReference type="EMBL" id="CAJNOR010009611">
    <property type="protein sequence ID" value="CAF1646323.1"/>
    <property type="molecule type" value="Genomic_DNA"/>
</dbReference>